<evidence type="ECO:0000256" key="1">
    <source>
        <dbReference type="ARBA" id="ARBA00022443"/>
    </source>
</evidence>
<reference evidence="7 8" key="1">
    <citation type="journal article" date="2019" name="Commun. Biol.">
        <title>The bagworm genome reveals a unique fibroin gene that provides high tensile strength.</title>
        <authorList>
            <person name="Kono N."/>
            <person name="Nakamura H."/>
            <person name="Ohtoshi R."/>
            <person name="Tomita M."/>
            <person name="Numata K."/>
            <person name="Arakawa K."/>
        </authorList>
    </citation>
    <scope>NUCLEOTIDE SEQUENCE [LARGE SCALE GENOMIC DNA]</scope>
</reference>
<dbReference type="GO" id="GO:0030833">
    <property type="term" value="P:regulation of actin filament polymerization"/>
    <property type="evidence" value="ECO:0007669"/>
    <property type="project" value="TreeGrafter"/>
</dbReference>
<dbReference type="GO" id="GO:0051015">
    <property type="term" value="F:actin filament binding"/>
    <property type="evidence" value="ECO:0007669"/>
    <property type="project" value="TreeGrafter"/>
</dbReference>
<evidence type="ECO:0000256" key="3">
    <source>
        <dbReference type="ARBA" id="ARBA00022737"/>
    </source>
</evidence>
<dbReference type="SMART" id="SM00326">
    <property type="entry name" value="SH3"/>
    <property type="match status" value="1"/>
</dbReference>
<evidence type="ECO:0000313" key="8">
    <source>
        <dbReference type="Proteomes" id="UP000299102"/>
    </source>
</evidence>
<accession>A0A4C1YJQ3</accession>
<dbReference type="Proteomes" id="UP000299102">
    <property type="component" value="Unassembled WGS sequence"/>
</dbReference>
<dbReference type="Pfam" id="PF01359">
    <property type="entry name" value="Transposase_1"/>
    <property type="match status" value="1"/>
</dbReference>
<dbReference type="Pfam" id="PF02218">
    <property type="entry name" value="HS1_rep"/>
    <property type="match status" value="6"/>
</dbReference>
<keyword evidence="2" id="KW-0597">Phosphoprotein</keyword>
<dbReference type="PANTHER" id="PTHR10829">
    <property type="entry name" value="CORTACTIN AND DREBRIN"/>
    <property type="match status" value="1"/>
</dbReference>
<dbReference type="Pfam" id="PF00018">
    <property type="entry name" value="SH3_1"/>
    <property type="match status" value="1"/>
</dbReference>
<sequence length="610" mass="68935">MWKAATDVKPPALDEADEWETDPDFINDVTEHEQRWGPGGRNVEAIDMNKLREEVLEADTLAKKKQYEEGPKPSFGIVTGDEKWIHYDNPKRRKSWWDQRGVICYELLKPNETITGDRYRLQLFIKPCIKRKLEYSKRHDKVVLRDNLPAYAKPVKTWDAEMGRSTSPAVLSRRCTFRLPPIPFDGTWLTDQKFTPCEDCKNGYGGKFGVQTDRMDKSAVGHDHIEKVEKHVSQKDYSQGFGGKFGVQTDRMDKSAVGHDHIEKVEKHVSQKDYSQGFGGKFGVQTDRVDKSAAGWDHKEQIEKHPSQKDYSVGFGGKFGVQEDRQDTSAVGWDHQEKLQHHQSQKDYAIGFGGKFGVQTDRQDASAVGWDHKESTPKHTSQVDHKKGFGGKFGVETDRVDKSAHKFDDSVEKVGTNYTKQKPDIGGAKPSSIRAKFENMAKEKEEEALQSEKEKQTKEVEAKPEPPVEKNDETNIIVTPAPIQTKVEEPMSPIEKEAEIKVHSTNLPDVTLVGSNDVKTTEKEEITRQPTIVVSPVGWEAEDAGGADDEEESYTARALYDYQAAAPDEISFDPDDIITNIVMIDEGWWQGLCKGAYGLFPANYVQLQDK</sequence>
<dbReference type="AlphaFoldDB" id="A0A4C1YJQ3"/>
<dbReference type="CDD" id="cd11959">
    <property type="entry name" value="SH3_Cortactin"/>
    <property type="match status" value="1"/>
</dbReference>
<dbReference type="PANTHER" id="PTHR10829:SF23">
    <property type="entry name" value="CORTACTIN, ISOFORM A"/>
    <property type="match status" value="1"/>
</dbReference>
<evidence type="ECO:0000256" key="4">
    <source>
        <dbReference type="PROSITE-ProRule" id="PRU00192"/>
    </source>
</evidence>
<dbReference type="InterPro" id="IPR001452">
    <property type="entry name" value="SH3_domain"/>
</dbReference>
<evidence type="ECO:0000256" key="2">
    <source>
        <dbReference type="ARBA" id="ARBA00022553"/>
    </source>
</evidence>
<dbReference type="GO" id="GO:0003676">
    <property type="term" value="F:nucleic acid binding"/>
    <property type="evidence" value="ECO:0007669"/>
    <property type="project" value="InterPro"/>
</dbReference>
<dbReference type="GO" id="GO:0005884">
    <property type="term" value="C:actin filament"/>
    <property type="evidence" value="ECO:0007669"/>
    <property type="project" value="TreeGrafter"/>
</dbReference>
<feature type="region of interest" description="Disordered" evidence="5">
    <location>
        <begin position="368"/>
        <end position="392"/>
    </location>
</feature>
<proteinExistence type="predicted"/>
<dbReference type="InterPro" id="IPR036028">
    <property type="entry name" value="SH3-like_dom_sf"/>
</dbReference>
<dbReference type="InterPro" id="IPR001888">
    <property type="entry name" value="Transposase_1"/>
</dbReference>
<evidence type="ECO:0000259" key="6">
    <source>
        <dbReference type="PROSITE" id="PS50002"/>
    </source>
</evidence>
<feature type="region of interest" description="Disordered" evidence="5">
    <location>
        <begin position="1"/>
        <end position="22"/>
    </location>
</feature>
<keyword evidence="1 4" id="KW-0728">SH3 domain</keyword>
<organism evidence="7 8">
    <name type="scientific">Eumeta variegata</name>
    <name type="common">Bagworm moth</name>
    <name type="synonym">Eumeta japonica</name>
    <dbReference type="NCBI Taxonomy" id="151549"/>
    <lineage>
        <taxon>Eukaryota</taxon>
        <taxon>Metazoa</taxon>
        <taxon>Ecdysozoa</taxon>
        <taxon>Arthropoda</taxon>
        <taxon>Hexapoda</taxon>
        <taxon>Insecta</taxon>
        <taxon>Pterygota</taxon>
        <taxon>Neoptera</taxon>
        <taxon>Endopterygota</taxon>
        <taxon>Lepidoptera</taxon>
        <taxon>Glossata</taxon>
        <taxon>Ditrysia</taxon>
        <taxon>Tineoidea</taxon>
        <taxon>Psychidae</taxon>
        <taxon>Oiketicinae</taxon>
        <taxon>Eumeta</taxon>
    </lineage>
</organism>
<dbReference type="GO" id="GO:0016477">
    <property type="term" value="P:cell migration"/>
    <property type="evidence" value="ECO:0007669"/>
    <property type="project" value="TreeGrafter"/>
</dbReference>
<feature type="compositionally biased region" description="Basic and acidic residues" evidence="5">
    <location>
        <begin position="370"/>
        <end position="387"/>
    </location>
</feature>
<dbReference type="PROSITE" id="PS51090">
    <property type="entry name" value="CORTACTIN"/>
    <property type="match status" value="6"/>
</dbReference>
<dbReference type="Gene3D" id="3.30.420.10">
    <property type="entry name" value="Ribonuclease H-like superfamily/Ribonuclease H"/>
    <property type="match status" value="1"/>
</dbReference>
<feature type="region of interest" description="Disordered" evidence="5">
    <location>
        <begin position="440"/>
        <end position="471"/>
    </location>
</feature>
<dbReference type="InterPro" id="IPR035716">
    <property type="entry name" value="Cortactin_SH3"/>
</dbReference>
<keyword evidence="8" id="KW-1185">Reference proteome</keyword>
<dbReference type="PRINTS" id="PR00499">
    <property type="entry name" value="P67PHOX"/>
</dbReference>
<dbReference type="OrthoDB" id="5971719at2759"/>
<comment type="caution">
    <text evidence="7">The sequence shown here is derived from an EMBL/GenBank/DDBJ whole genome shotgun (WGS) entry which is preliminary data.</text>
</comment>
<evidence type="ECO:0000313" key="7">
    <source>
        <dbReference type="EMBL" id="GBP76358.1"/>
    </source>
</evidence>
<evidence type="ECO:0000256" key="5">
    <source>
        <dbReference type="SAM" id="MobiDB-lite"/>
    </source>
</evidence>
<dbReference type="FunFam" id="2.30.30.40:FF:000046">
    <property type="entry name" value="Drebrin-like protein isoform B"/>
    <property type="match status" value="1"/>
</dbReference>
<gene>
    <name evidence="7" type="primary">CTTN</name>
    <name evidence="7" type="ORF">EVAR_53002_1</name>
</gene>
<dbReference type="GO" id="GO:0030427">
    <property type="term" value="C:site of polarized growth"/>
    <property type="evidence" value="ECO:0007669"/>
    <property type="project" value="TreeGrafter"/>
</dbReference>
<dbReference type="PRINTS" id="PR00452">
    <property type="entry name" value="SH3DOMAIN"/>
</dbReference>
<dbReference type="Gene3D" id="2.30.30.40">
    <property type="entry name" value="SH3 Domains"/>
    <property type="match status" value="1"/>
</dbReference>
<feature type="domain" description="SH3" evidence="6">
    <location>
        <begin position="551"/>
        <end position="610"/>
    </location>
</feature>
<name>A0A4C1YJQ3_EUMVA</name>
<protein>
    <submittedName>
        <fullName evidence="7">Src substrate cortactin</fullName>
    </submittedName>
</protein>
<dbReference type="SUPFAM" id="SSF50044">
    <property type="entry name" value="SH3-domain"/>
    <property type="match status" value="1"/>
</dbReference>
<dbReference type="GO" id="GO:0030864">
    <property type="term" value="C:cortical actin cytoskeleton"/>
    <property type="evidence" value="ECO:0007669"/>
    <property type="project" value="TreeGrafter"/>
</dbReference>
<dbReference type="EMBL" id="BGZK01001288">
    <property type="protein sequence ID" value="GBP76358.1"/>
    <property type="molecule type" value="Genomic_DNA"/>
</dbReference>
<dbReference type="GO" id="GO:0005886">
    <property type="term" value="C:plasma membrane"/>
    <property type="evidence" value="ECO:0007669"/>
    <property type="project" value="TreeGrafter"/>
</dbReference>
<dbReference type="InterPro" id="IPR036397">
    <property type="entry name" value="RNaseH_sf"/>
</dbReference>
<keyword evidence="3" id="KW-0677">Repeat</keyword>
<dbReference type="PROSITE" id="PS50002">
    <property type="entry name" value="SH3"/>
    <property type="match status" value="1"/>
</dbReference>
<dbReference type="STRING" id="151549.A0A4C1YJQ3"/>
<dbReference type="InterPro" id="IPR003134">
    <property type="entry name" value="Hs1_Cortactin"/>
</dbReference>